<keyword evidence="1" id="KW-0547">Nucleotide-binding</keyword>
<dbReference type="GO" id="GO:0005524">
    <property type="term" value="F:ATP binding"/>
    <property type="evidence" value="ECO:0007669"/>
    <property type="project" value="UniProtKB-KW"/>
</dbReference>
<dbReference type="PANTHER" id="PTHR35526">
    <property type="entry name" value="ANTI-SIGMA-F FACTOR RSBW-RELATED"/>
    <property type="match status" value="1"/>
</dbReference>
<keyword evidence="1" id="KW-0067">ATP-binding</keyword>
<dbReference type="AlphaFoldDB" id="A0A6B3QXG5"/>
<dbReference type="EMBL" id="JAAIFS010000007">
    <property type="protein sequence ID" value="NEV90941.1"/>
    <property type="molecule type" value="Genomic_DNA"/>
</dbReference>
<protein>
    <submittedName>
        <fullName evidence="1">ATP-binding protein</fullName>
    </submittedName>
</protein>
<dbReference type="Gene3D" id="3.30.565.10">
    <property type="entry name" value="Histidine kinase-like ATPase, C-terminal domain"/>
    <property type="match status" value="1"/>
</dbReference>
<evidence type="ECO:0000313" key="1">
    <source>
        <dbReference type="EMBL" id="NEV90941.1"/>
    </source>
</evidence>
<dbReference type="InterPro" id="IPR050267">
    <property type="entry name" value="Anti-sigma-factor_SerPK"/>
</dbReference>
<accession>A0A6B3QXG5</accession>
<gene>
    <name evidence="1" type="ORF">GUR47_30360</name>
</gene>
<dbReference type="PANTHER" id="PTHR35526:SF3">
    <property type="entry name" value="ANTI-SIGMA-F FACTOR RSBW"/>
    <property type="match status" value="1"/>
</dbReference>
<name>A0A6B3QXG5_STRTE</name>
<reference evidence="1" key="1">
    <citation type="journal article" date="2020" name="Microorganisms">
        <title>Isolation, Genomic and Metabolomic Characterization of Streptomyces tendae VITAKN with Quorum Sensing Inhibitory Activity from Southern India.</title>
        <authorList>
            <person name="Ishaque N.M."/>
            <person name="Burgsdorf I."/>
            <person name="Limlingan Malit J.J."/>
            <person name="Saha S."/>
            <person name="Teta R."/>
            <person name="Ewe D."/>
            <person name="Kannabiran K."/>
            <person name="Hrouzek P."/>
            <person name="Steindler L."/>
            <person name="Costantino V."/>
            <person name="Saurav K."/>
        </authorList>
    </citation>
    <scope>NUCLEOTIDE SEQUENCE</scope>
    <source>
        <strain evidence="1">VITAKN</strain>
    </source>
</reference>
<proteinExistence type="predicted"/>
<organism evidence="1">
    <name type="scientific">Streptomyces tendae</name>
    <dbReference type="NCBI Taxonomy" id="1932"/>
    <lineage>
        <taxon>Bacteria</taxon>
        <taxon>Bacillati</taxon>
        <taxon>Actinomycetota</taxon>
        <taxon>Actinomycetes</taxon>
        <taxon>Kitasatosporales</taxon>
        <taxon>Streptomycetaceae</taxon>
        <taxon>Streptomyces</taxon>
    </lineage>
</organism>
<comment type="caution">
    <text evidence="1">The sequence shown here is derived from an EMBL/GenBank/DDBJ whole genome shotgun (WGS) entry which is preliminary data.</text>
</comment>
<sequence length="219" mass="22751">MPPPSAVHRTREPALPHSVFDPFPAASRTASLLLPAEPSAVREGRHRVGTTLLSWGLGLDEDSSWSLTVVCGELLAGAVRRAAGNAPGPAGRLAVGVDVDGDQLIVDVREVPGGATPPARVRRAFPDAADPRDPHEARQEDGWGRALIDAHCTAHGTEHTPGGPRCWAVVPLPGGALPGASPAVERLGSMRWVLEPAGAALAAAGDRVVRMGKQNVPYA</sequence>
<dbReference type="InterPro" id="IPR036890">
    <property type="entry name" value="HATPase_C_sf"/>
</dbReference>